<gene>
    <name evidence="1" type="ORF">JOE61_000900</name>
</gene>
<dbReference type="RefSeq" id="WP_193667796.1">
    <property type="nucleotide sequence ID" value="NZ_JACDTV010000003.1"/>
</dbReference>
<dbReference type="EMBL" id="JAFBBZ010000001">
    <property type="protein sequence ID" value="MBM7507086.1"/>
    <property type="molecule type" value="Genomic_DNA"/>
</dbReference>
<keyword evidence="2" id="KW-1185">Reference proteome</keyword>
<comment type="caution">
    <text evidence="1">The sequence shown here is derived from an EMBL/GenBank/DDBJ whole genome shotgun (WGS) entry which is preliminary data.</text>
</comment>
<sequence length="55" mass="6218">MTSQIAAPWYTVECPRCEDGDLGGTDTWTEARERAHRHEDRSGHTVRIYENGIAA</sequence>
<proteinExistence type="predicted"/>
<evidence type="ECO:0000313" key="2">
    <source>
        <dbReference type="Proteomes" id="UP000732378"/>
    </source>
</evidence>
<accession>A0ABS2M7B9</accession>
<dbReference type="Proteomes" id="UP000732378">
    <property type="component" value="Unassembled WGS sequence"/>
</dbReference>
<organism evidence="1 2">
    <name type="scientific">Nocardioides salarius</name>
    <dbReference type="NCBI Taxonomy" id="374513"/>
    <lineage>
        <taxon>Bacteria</taxon>
        <taxon>Bacillati</taxon>
        <taxon>Actinomycetota</taxon>
        <taxon>Actinomycetes</taxon>
        <taxon>Propionibacteriales</taxon>
        <taxon>Nocardioidaceae</taxon>
        <taxon>Nocardioides</taxon>
    </lineage>
</organism>
<name>A0ABS2M7B9_9ACTN</name>
<protein>
    <submittedName>
        <fullName evidence="1">Uncharacterized protein</fullName>
    </submittedName>
</protein>
<reference evidence="1 2" key="1">
    <citation type="submission" date="2021-01" db="EMBL/GenBank/DDBJ databases">
        <title>Sequencing the genomes of 1000 actinobacteria strains.</title>
        <authorList>
            <person name="Klenk H.-P."/>
        </authorList>
    </citation>
    <scope>NUCLEOTIDE SEQUENCE [LARGE SCALE GENOMIC DNA]</scope>
    <source>
        <strain evidence="1 2">DSM 18239</strain>
    </source>
</reference>
<evidence type="ECO:0000313" key="1">
    <source>
        <dbReference type="EMBL" id="MBM7507086.1"/>
    </source>
</evidence>